<gene>
    <name evidence="2" type="ORF">CEXT_699701</name>
</gene>
<evidence type="ECO:0000313" key="3">
    <source>
        <dbReference type="Proteomes" id="UP001054945"/>
    </source>
</evidence>
<dbReference type="EMBL" id="BPLR01010826">
    <property type="protein sequence ID" value="GIY42281.1"/>
    <property type="molecule type" value="Genomic_DNA"/>
</dbReference>
<dbReference type="AlphaFoldDB" id="A0AAV4TAB2"/>
<keyword evidence="1" id="KW-0472">Membrane</keyword>
<keyword evidence="1" id="KW-1133">Transmembrane helix</keyword>
<accession>A0AAV4TAB2</accession>
<sequence length="109" mass="12025">MAISNCIGSIDGKQVLIQAPLNTRNQYYNYKETLTLFCSPVWMLATSLCFLILGRKAIIATVVSFRNSVTGQTIECNKINISNSAALLSTKTIMPFVFVGDEAFPLRTI</sequence>
<evidence type="ECO:0000256" key="1">
    <source>
        <dbReference type="SAM" id="Phobius"/>
    </source>
</evidence>
<dbReference type="Proteomes" id="UP001054945">
    <property type="component" value="Unassembled WGS sequence"/>
</dbReference>
<name>A0AAV4TAB2_CAEEX</name>
<keyword evidence="1" id="KW-0812">Transmembrane</keyword>
<reference evidence="2 3" key="1">
    <citation type="submission" date="2021-06" db="EMBL/GenBank/DDBJ databases">
        <title>Caerostris extrusa draft genome.</title>
        <authorList>
            <person name="Kono N."/>
            <person name="Arakawa K."/>
        </authorList>
    </citation>
    <scope>NUCLEOTIDE SEQUENCE [LARGE SCALE GENOMIC DNA]</scope>
</reference>
<evidence type="ECO:0008006" key="4">
    <source>
        <dbReference type="Google" id="ProtNLM"/>
    </source>
</evidence>
<keyword evidence="3" id="KW-1185">Reference proteome</keyword>
<protein>
    <recommendedName>
        <fullName evidence="4">DDE Tnp4 domain-containing protein</fullName>
    </recommendedName>
</protein>
<proteinExistence type="predicted"/>
<feature type="transmembrane region" description="Helical" evidence="1">
    <location>
        <begin position="34"/>
        <end position="53"/>
    </location>
</feature>
<evidence type="ECO:0000313" key="2">
    <source>
        <dbReference type="EMBL" id="GIY42281.1"/>
    </source>
</evidence>
<comment type="caution">
    <text evidence="2">The sequence shown here is derived from an EMBL/GenBank/DDBJ whole genome shotgun (WGS) entry which is preliminary data.</text>
</comment>
<organism evidence="2 3">
    <name type="scientific">Caerostris extrusa</name>
    <name type="common">Bark spider</name>
    <name type="synonym">Caerostris bankana</name>
    <dbReference type="NCBI Taxonomy" id="172846"/>
    <lineage>
        <taxon>Eukaryota</taxon>
        <taxon>Metazoa</taxon>
        <taxon>Ecdysozoa</taxon>
        <taxon>Arthropoda</taxon>
        <taxon>Chelicerata</taxon>
        <taxon>Arachnida</taxon>
        <taxon>Araneae</taxon>
        <taxon>Araneomorphae</taxon>
        <taxon>Entelegynae</taxon>
        <taxon>Araneoidea</taxon>
        <taxon>Araneidae</taxon>
        <taxon>Caerostris</taxon>
    </lineage>
</organism>